<comment type="caution">
    <text evidence="5">The sequence shown here is derived from an EMBL/GenBank/DDBJ whole genome shotgun (WGS) entry which is preliminary data.</text>
</comment>
<proteinExistence type="inferred from homology"/>
<organism evidence="5 6">
    <name type="scientific">Paenibacillus foliorum</name>
    <dbReference type="NCBI Taxonomy" id="2654974"/>
    <lineage>
        <taxon>Bacteria</taxon>
        <taxon>Bacillati</taxon>
        <taxon>Bacillota</taxon>
        <taxon>Bacilli</taxon>
        <taxon>Bacillales</taxon>
        <taxon>Paenibacillaceae</taxon>
        <taxon>Paenibacillus</taxon>
    </lineage>
</organism>
<evidence type="ECO:0000256" key="1">
    <source>
        <dbReference type="ARBA" id="ARBA00022801"/>
    </source>
</evidence>
<keyword evidence="6" id="KW-1185">Reference proteome</keyword>
<feature type="binding site" evidence="4">
    <location>
        <position position="97"/>
    </location>
    <ligand>
        <name>substrate</name>
    </ligand>
</feature>
<gene>
    <name evidence="5" type="ORF">GC093_12740</name>
</gene>
<dbReference type="InterPro" id="IPR008928">
    <property type="entry name" value="6-hairpin_glycosidase_sf"/>
</dbReference>
<reference evidence="5" key="1">
    <citation type="submission" date="2019-10" db="EMBL/GenBank/DDBJ databases">
        <title>Description of Paenibacillus glebae sp. nov.</title>
        <authorList>
            <person name="Carlier A."/>
            <person name="Qi S."/>
        </authorList>
    </citation>
    <scope>NUCLEOTIDE SEQUENCE</scope>
    <source>
        <strain evidence="5">LMG 31456</strain>
    </source>
</reference>
<evidence type="ECO:0000256" key="4">
    <source>
        <dbReference type="PIRSR" id="PIRSR610905-2"/>
    </source>
</evidence>
<dbReference type="PANTHER" id="PTHR36845">
    <property type="entry name" value="HYDROLASE, PUTATIVE (AFU_ORTHOLOGUE AFUA_7G05090)-RELATED"/>
    <property type="match status" value="1"/>
</dbReference>
<feature type="active site" description="Nucleophile" evidence="3">
    <location>
        <position position="97"/>
    </location>
</feature>
<name>A0A972GPM5_9BACL</name>
<evidence type="ECO:0000313" key="5">
    <source>
        <dbReference type="EMBL" id="NOU94078.1"/>
    </source>
</evidence>
<sequence>MMTSFTGMQEAPWSGWWSQIQTKVDRMMEQMGDKCPHASVSGVYDDVILDWWTSGFWPGMMWILYDMTGKETYRQGAWSWDERIEQCFLRENRFHHDVGFQFLCTAVIKYKLTGDADARRRGLQAANILAGRFNLAGGFLRAQNQGDRPGGSIIDTMMNLSILFWASQESGDPRFAQIARAHADTVLRHTLREDGSSHHITVFEADTGEVKEYVGGQGYSPTSSWSRGQAWALYGMANTYKYTGDIKYLNAAKRTANYFLSCLPDDYVAHWDFRVPDLNGEPRDTSAASIGASGLLEIAKQLPAEEGRVYRKAAESIMQALSQNYSTLDRPEFEGILLEATGNKPIDRDVNVSLIYGDYYYVEAMAKLMGWDNFIF</sequence>
<dbReference type="InterPro" id="IPR052369">
    <property type="entry name" value="UG_Glycosaminoglycan_Hydrolase"/>
</dbReference>
<dbReference type="GO" id="GO:0052757">
    <property type="term" value="F:chondroitin hydrolase activity"/>
    <property type="evidence" value="ECO:0007669"/>
    <property type="project" value="TreeGrafter"/>
</dbReference>
<evidence type="ECO:0000313" key="6">
    <source>
        <dbReference type="Proteomes" id="UP000641588"/>
    </source>
</evidence>
<feature type="binding site" evidence="4">
    <location>
        <position position="231"/>
    </location>
    <ligand>
        <name>substrate</name>
    </ligand>
</feature>
<evidence type="ECO:0000256" key="3">
    <source>
        <dbReference type="PIRSR" id="PIRSR610905-1"/>
    </source>
</evidence>
<dbReference type="PANTHER" id="PTHR36845:SF1">
    <property type="entry name" value="HYDROLASE, PUTATIVE (AFU_ORTHOLOGUE AFUA_7G05090)-RELATED"/>
    <property type="match status" value="1"/>
</dbReference>
<dbReference type="SUPFAM" id="SSF48208">
    <property type="entry name" value="Six-hairpin glycosidases"/>
    <property type="match status" value="1"/>
</dbReference>
<dbReference type="InterPro" id="IPR010905">
    <property type="entry name" value="Glyco_hydro_88"/>
</dbReference>
<dbReference type="GO" id="GO:0000272">
    <property type="term" value="P:polysaccharide catabolic process"/>
    <property type="evidence" value="ECO:0007669"/>
    <property type="project" value="TreeGrafter"/>
</dbReference>
<keyword evidence="1 5" id="KW-0378">Hydrolase</keyword>
<feature type="binding site" evidence="4">
    <location>
        <position position="155"/>
    </location>
    <ligand>
        <name>substrate</name>
    </ligand>
</feature>
<dbReference type="Gene3D" id="1.50.10.10">
    <property type="match status" value="1"/>
</dbReference>
<comment type="similarity">
    <text evidence="2">Belongs to the glycosyl hydrolase 88 family.</text>
</comment>
<dbReference type="InterPro" id="IPR012341">
    <property type="entry name" value="6hp_glycosidase-like_sf"/>
</dbReference>
<dbReference type="Pfam" id="PF07470">
    <property type="entry name" value="Glyco_hydro_88"/>
    <property type="match status" value="1"/>
</dbReference>
<protein>
    <submittedName>
        <fullName evidence="5">Glycosyl hydrolase</fullName>
    </submittedName>
</protein>
<dbReference type="AlphaFoldDB" id="A0A972GPM5"/>
<accession>A0A972GPM5</accession>
<feature type="active site" description="Proton donor" evidence="3">
    <location>
        <position position="155"/>
    </location>
</feature>
<dbReference type="Proteomes" id="UP000641588">
    <property type="component" value="Unassembled WGS sequence"/>
</dbReference>
<evidence type="ECO:0000256" key="2">
    <source>
        <dbReference type="ARBA" id="ARBA00038358"/>
    </source>
</evidence>
<feature type="binding site" evidence="4">
    <location>
        <position position="227"/>
    </location>
    <ligand>
        <name>substrate</name>
    </ligand>
</feature>
<dbReference type="EMBL" id="WHOD01000052">
    <property type="protein sequence ID" value="NOU94078.1"/>
    <property type="molecule type" value="Genomic_DNA"/>
</dbReference>